<evidence type="ECO:0000256" key="1">
    <source>
        <dbReference type="SAM" id="Phobius"/>
    </source>
</evidence>
<dbReference type="EMBL" id="AGNL01020057">
    <property type="protein sequence ID" value="EJK61399.1"/>
    <property type="molecule type" value="Genomic_DNA"/>
</dbReference>
<dbReference type="Gene3D" id="1.20.1250.20">
    <property type="entry name" value="MFS general substrate transporter like domains"/>
    <property type="match status" value="1"/>
</dbReference>
<keyword evidence="3" id="KW-1185">Reference proteome</keyword>
<dbReference type="Proteomes" id="UP000266841">
    <property type="component" value="Unassembled WGS sequence"/>
</dbReference>
<organism evidence="2 3">
    <name type="scientific">Thalassiosira oceanica</name>
    <name type="common">Marine diatom</name>
    <dbReference type="NCBI Taxonomy" id="159749"/>
    <lineage>
        <taxon>Eukaryota</taxon>
        <taxon>Sar</taxon>
        <taxon>Stramenopiles</taxon>
        <taxon>Ochrophyta</taxon>
        <taxon>Bacillariophyta</taxon>
        <taxon>Coscinodiscophyceae</taxon>
        <taxon>Thalassiosirophycidae</taxon>
        <taxon>Thalassiosirales</taxon>
        <taxon>Thalassiosiraceae</taxon>
        <taxon>Thalassiosira</taxon>
    </lineage>
</organism>
<evidence type="ECO:0000313" key="2">
    <source>
        <dbReference type="EMBL" id="EJK61399.1"/>
    </source>
</evidence>
<dbReference type="PANTHER" id="PTHR23534:SF1">
    <property type="entry name" value="MAJOR FACILITATOR SUPERFAMILY PROTEIN"/>
    <property type="match status" value="1"/>
</dbReference>
<keyword evidence="1" id="KW-0812">Transmembrane</keyword>
<name>K0S8W8_THAOC</name>
<dbReference type="InterPro" id="IPR036259">
    <property type="entry name" value="MFS_trans_sf"/>
</dbReference>
<feature type="transmembrane region" description="Helical" evidence="1">
    <location>
        <begin position="161"/>
        <end position="182"/>
    </location>
</feature>
<dbReference type="AlphaFoldDB" id="K0S8W8"/>
<comment type="caution">
    <text evidence="2">The sequence shown here is derived from an EMBL/GenBank/DDBJ whole genome shotgun (WGS) entry which is preliminary data.</text>
</comment>
<dbReference type="eggNOG" id="ENOG502S3T3">
    <property type="taxonomic scope" value="Eukaryota"/>
</dbReference>
<reference evidence="2 3" key="1">
    <citation type="journal article" date="2012" name="Genome Biol.">
        <title>Genome and low-iron response of an oceanic diatom adapted to chronic iron limitation.</title>
        <authorList>
            <person name="Lommer M."/>
            <person name="Specht M."/>
            <person name="Roy A.S."/>
            <person name="Kraemer L."/>
            <person name="Andreson R."/>
            <person name="Gutowska M.A."/>
            <person name="Wolf J."/>
            <person name="Bergner S.V."/>
            <person name="Schilhabel M.B."/>
            <person name="Klostermeier U.C."/>
            <person name="Beiko R.G."/>
            <person name="Rosenstiel P."/>
            <person name="Hippler M."/>
            <person name="Laroche J."/>
        </authorList>
    </citation>
    <scope>NUCLEOTIDE SEQUENCE [LARGE SCALE GENOMIC DNA]</scope>
    <source>
        <strain evidence="2 3">CCMP1005</strain>
    </source>
</reference>
<dbReference type="PANTHER" id="PTHR23534">
    <property type="entry name" value="MFS PERMEASE"/>
    <property type="match status" value="1"/>
</dbReference>
<keyword evidence="1" id="KW-0472">Membrane</keyword>
<dbReference type="OrthoDB" id="6612291at2759"/>
<sequence>MGMLLDYRRMKEEEEENYDDDDDDEEIEVGARPLSEILVTLRMKARTFSRHTCWGCSFQASCRDASSGGWGPGRGRARVSSFGGGFMLVGDSLALFLVGMTLVGVGWNLSFVGPSTLVSTIHTPTERADVIGFNDGVMLQTIGVFALTGSQIYTAINSWRVFNSILIGISTLSALAAAARSVRTARRGRSKNYAADERTNEGDDSNLIDPFEASLEGSLEHILANSLQMNP</sequence>
<protein>
    <recommendedName>
        <fullName evidence="4">Major facilitator superfamily (MFS) profile domain-containing protein</fullName>
    </recommendedName>
</protein>
<keyword evidence="1" id="KW-1133">Transmembrane helix</keyword>
<dbReference type="SUPFAM" id="SSF103473">
    <property type="entry name" value="MFS general substrate transporter"/>
    <property type="match status" value="1"/>
</dbReference>
<feature type="transmembrane region" description="Helical" evidence="1">
    <location>
        <begin position="86"/>
        <end position="107"/>
    </location>
</feature>
<evidence type="ECO:0008006" key="4">
    <source>
        <dbReference type="Google" id="ProtNLM"/>
    </source>
</evidence>
<proteinExistence type="predicted"/>
<evidence type="ECO:0000313" key="3">
    <source>
        <dbReference type="Proteomes" id="UP000266841"/>
    </source>
</evidence>
<accession>K0S8W8</accession>
<gene>
    <name evidence="2" type="ORF">THAOC_18123</name>
</gene>